<keyword evidence="3 8" id="KW-0349">Heme</keyword>
<dbReference type="GO" id="GO:0016705">
    <property type="term" value="F:oxidoreductase activity, acting on paired donors, with incorporation or reduction of molecular oxygen"/>
    <property type="evidence" value="ECO:0007669"/>
    <property type="project" value="InterPro"/>
</dbReference>
<dbReference type="OrthoDB" id="1844152at2759"/>
<dbReference type="AlphaFoldDB" id="A0A8E2E9U2"/>
<evidence type="ECO:0000313" key="11">
    <source>
        <dbReference type="EMBL" id="OCK80101.1"/>
    </source>
</evidence>
<evidence type="ECO:0000256" key="8">
    <source>
        <dbReference type="PIRSR" id="PIRSR602403-1"/>
    </source>
</evidence>
<dbReference type="InterPro" id="IPR017972">
    <property type="entry name" value="Cyt_P450_CS"/>
</dbReference>
<keyword evidence="10" id="KW-0472">Membrane</keyword>
<dbReference type="GO" id="GO:0005506">
    <property type="term" value="F:iron ion binding"/>
    <property type="evidence" value="ECO:0007669"/>
    <property type="project" value="InterPro"/>
</dbReference>
<evidence type="ECO:0000256" key="2">
    <source>
        <dbReference type="ARBA" id="ARBA00010617"/>
    </source>
</evidence>
<evidence type="ECO:0000256" key="10">
    <source>
        <dbReference type="SAM" id="Phobius"/>
    </source>
</evidence>
<dbReference type="EMBL" id="KV744974">
    <property type="protein sequence ID" value="OCK80101.1"/>
    <property type="molecule type" value="Genomic_DNA"/>
</dbReference>
<protein>
    <submittedName>
        <fullName evidence="11">Cytochrome P450</fullName>
    </submittedName>
</protein>
<keyword evidence="10" id="KW-1133">Transmembrane helix</keyword>
<dbReference type="Pfam" id="PF00067">
    <property type="entry name" value="p450"/>
    <property type="match status" value="1"/>
</dbReference>
<sequence>MASAISTFLPPLYQNGGIAITAVLALIVAVVLFAVQSNAASDRPYEGFPMVGMDPSIKSTLDAKRKWLSSAKSLIYGTLEKSKRPFQVMSGTGPLIILPAHFMDEVRNDERMTFAGFLKKDFFTTYPGFEGFRPAVENTVFPASVRIGLTQTLGSVVQTLNTETMKCLDELYKPTTEWQATKFNQDAMRLIARLSARVFLPEPLCYNEDWLDISVNYTVDFFRGVFALRMIPPLLRPFAHWFLPQCRKARQHVETATRIIEPEIVARRKRREEALRDGRPVEKTPDALTWMDSAAEKQGTTLNLVWGQLNYALGAIHTTSMTFIYALYDLIDHPEYIPLLREEIESVWKEGEPLTKQVLLELKLMDSFMKESQRLSPVTLIPINRVADQSVKLSDGTIIPKGATLGVPVTAMLDESIFPDAHKFNGHRFYEMRQKKGDETKHQFVSTSNDFIAFGHGKHACPGRFFASNEIKIGLLHLITRYDFKFPEGQGKPKPMEIAVSMSPNPNSEILYRKRVRT</sequence>
<keyword evidence="12" id="KW-1185">Reference proteome</keyword>
<evidence type="ECO:0000256" key="9">
    <source>
        <dbReference type="RuleBase" id="RU000461"/>
    </source>
</evidence>
<dbReference type="PRINTS" id="PR00385">
    <property type="entry name" value="P450"/>
</dbReference>
<evidence type="ECO:0000256" key="7">
    <source>
        <dbReference type="ARBA" id="ARBA00023033"/>
    </source>
</evidence>
<dbReference type="Gene3D" id="1.10.630.10">
    <property type="entry name" value="Cytochrome P450"/>
    <property type="match status" value="1"/>
</dbReference>
<dbReference type="GO" id="GO:0004497">
    <property type="term" value="F:monooxygenase activity"/>
    <property type="evidence" value="ECO:0007669"/>
    <property type="project" value="UniProtKB-KW"/>
</dbReference>
<dbReference type="Proteomes" id="UP000250266">
    <property type="component" value="Unassembled WGS sequence"/>
</dbReference>
<evidence type="ECO:0000256" key="3">
    <source>
        <dbReference type="ARBA" id="ARBA00022617"/>
    </source>
</evidence>
<keyword evidence="5 9" id="KW-0560">Oxidoreductase</keyword>
<dbReference type="CDD" id="cd11041">
    <property type="entry name" value="CYP503A1-like"/>
    <property type="match status" value="1"/>
</dbReference>
<name>A0A8E2E9U2_9PEZI</name>
<dbReference type="PROSITE" id="PS00086">
    <property type="entry name" value="CYTOCHROME_P450"/>
    <property type="match status" value="1"/>
</dbReference>
<dbReference type="PRINTS" id="PR00465">
    <property type="entry name" value="EP450IV"/>
</dbReference>
<dbReference type="PANTHER" id="PTHR46206:SF2">
    <property type="entry name" value="CYTOCHROME P450 MONOOXYGENASE AUSG-RELATED"/>
    <property type="match status" value="1"/>
</dbReference>
<comment type="similarity">
    <text evidence="2 9">Belongs to the cytochrome P450 family.</text>
</comment>
<proteinExistence type="inferred from homology"/>
<keyword evidence="4 8" id="KW-0479">Metal-binding</keyword>
<accession>A0A8E2E9U2</accession>
<evidence type="ECO:0000313" key="12">
    <source>
        <dbReference type="Proteomes" id="UP000250266"/>
    </source>
</evidence>
<dbReference type="GO" id="GO:0020037">
    <property type="term" value="F:heme binding"/>
    <property type="evidence" value="ECO:0007669"/>
    <property type="project" value="InterPro"/>
</dbReference>
<keyword evidence="7 9" id="KW-0503">Monooxygenase</keyword>
<evidence type="ECO:0000256" key="4">
    <source>
        <dbReference type="ARBA" id="ARBA00022723"/>
    </source>
</evidence>
<dbReference type="SUPFAM" id="SSF48264">
    <property type="entry name" value="Cytochrome P450"/>
    <property type="match status" value="1"/>
</dbReference>
<reference evidence="11 12" key="1">
    <citation type="journal article" date="2016" name="Nat. Commun.">
        <title>Ectomycorrhizal ecology is imprinted in the genome of the dominant symbiotic fungus Cenococcum geophilum.</title>
        <authorList>
            <consortium name="DOE Joint Genome Institute"/>
            <person name="Peter M."/>
            <person name="Kohler A."/>
            <person name="Ohm R.A."/>
            <person name="Kuo A."/>
            <person name="Krutzmann J."/>
            <person name="Morin E."/>
            <person name="Arend M."/>
            <person name="Barry K.W."/>
            <person name="Binder M."/>
            <person name="Choi C."/>
            <person name="Clum A."/>
            <person name="Copeland A."/>
            <person name="Grisel N."/>
            <person name="Haridas S."/>
            <person name="Kipfer T."/>
            <person name="LaButti K."/>
            <person name="Lindquist E."/>
            <person name="Lipzen A."/>
            <person name="Maire R."/>
            <person name="Meier B."/>
            <person name="Mihaltcheva S."/>
            <person name="Molinier V."/>
            <person name="Murat C."/>
            <person name="Poggeler S."/>
            <person name="Quandt C.A."/>
            <person name="Sperisen C."/>
            <person name="Tritt A."/>
            <person name="Tisserant E."/>
            <person name="Crous P.W."/>
            <person name="Henrissat B."/>
            <person name="Nehls U."/>
            <person name="Egli S."/>
            <person name="Spatafora J.W."/>
            <person name="Grigoriev I.V."/>
            <person name="Martin F.M."/>
        </authorList>
    </citation>
    <scope>NUCLEOTIDE SEQUENCE [LARGE SCALE GENOMIC DNA]</scope>
    <source>
        <strain evidence="11 12">CBS 459.81</strain>
    </source>
</reference>
<organism evidence="11 12">
    <name type="scientific">Lepidopterella palustris CBS 459.81</name>
    <dbReference type="NCBI Taxonomy" id="1314670"/>
    <lineage>
        <taxon>Eukaryota</taxon>
        <taxon>Fungi</taxon>
        <taxon>Dikarya</taxon>
        <taxon>Ascomycota</taxon>
        <taxon>Pezizomycotina</taxon>
        <taxon>Dothideomycetes</taxon>
        <taxon>Pleosporomycetidae</taxon>
        <taxon>Mytilinidiales</taxon>
        <taxon>Argynnaceae</taxon>
        <taxon>Lepidopterella</taxon>
    </lineage>
</organism>
<feature type="transmembrane region" description="Helical" evidence="10">
    <location>
        <begin position="12"/>
        <end position="35"/>
    </location>
</feature>
<evidence type="ECO:0000256" key="5">
    <source>
        <dbReference type="ARBA" id="ARBA00023002"/>
    </source>
</evidence>
<dbReference type="InterPro" id="IPR002403">
    <property type="entry name" value="Cyt_P450_E_grp-IV"/>
</dbReference>
<keyword evidence="6 8" id="KW-0408">Iron</keyword>
<evidence type="ECO:0000256" key="6">
    <source>
        <dbReference type="ARBA" id="ARBA00023004"/>
    </source>
</evidence>
<comment type="cofactor">
    <cofactor evidence="1 8">
        <name>heme</name>
        <dbReference type="ChEBI" id="CHEBI:30413"/>
    </cofactor>
</comment>
<feature type="binding site" description="axial binding residue" evidence="8">
    <location>
        <position position="461"/>
    </location>
    <ligand>
        <name>heme</name>
        <dbReference type="ChEBI" id="CHEBI:30413"/>
    </ligand>
    <ligandPart>
        <name>Fe</name>
        <dbReference type="ChEBI" id="CHEBI:18248"/>
    </ligandPart>
</feature>
<evidence type="ECO:0000256" key="1">
    <source>
        <dbReference type="ARBA" id="ARBA00001971"/>
    </source>
</evidence>
<dbReference type="InterPro" id="IPR001128">
    <property type="entry name" value="Cyt_P450"/>
</dbReference>
<dbReference type="PANTHER" id="PTHR46206">
    <property type="entry name" value="CYTOCHROME P450"/>
    <property type="match status" value="1"/>
</dbReference>
<keyword evidence="10" id="KW-0812">Transmembrane</keyword>
<gene>
    <name evidence="11" type="ORF">K432DRAFT_453633</name>
</gene>
<dbReference type="InterPro" id="IPR036396">
    <property type="entry name" value="Cyt_P450_sf"/>
</dbReference>